<proteinExistence type="predicted"/>
<gene>
    <name evidence="1" type="ORF">MILVUS5_LOCUS38751</name>
</gene>
<evidence type="ECO:0000313" key="1">
    <source>
        <dbReference type="EMBL" id="CAJ2675827.1"/>
    </source>
</evidence>
<protein>
    <submittedName>
        <fullName evidence="1">Uncharacterized protein</fullName>
    </submittedName>
</protein>
<organism evidence="1 2">
    <name type="scientific">Trifolium pratense</name>
    <name type="common">Red clover</name>
    <dbReference type="NCBI Taxonomy" id="57577"/>
    <lineage>
        <taxon>Eukaryota</taxon>
        <taxon>Viridiplantae</taxon>
        <taxon>Streptophyta</taxon>
        <taxon>Embryophyta</taxon>
        <taxon>Tracheophyta</taxon>
        <taxon>Spermatophyta</taxon>
        <taxon>Magnoliopsida</taxon>
        <taxon>eudicotyledons</taxon>
        <taxon>Gunneridae</taxon>
        <taxon>Pentapetalae</taxon>
        <taxon>rosids</taxon>
        <taxon>fabids</taxon>
        <taxon>Fabales</taxon>
        <taxon>Fabaceae</taxon>
        <taxon>Papilionoideae</taxon>
        <taxon>50 kb inversion clade</taxon>
        <taxon>NPAAA clade</taxon>
        <taxon>Hologalegina</taxon>
        <taxon>IRL clade</taxon>
        <taxon>Trifolieae</taxon>
        <taxon>Trifolium</taxon>
    </lineage>
</organism>
<evidence type="ECO:0000313" key="2">
    <source>
        <dbReference type="Proteomes" id="UP001177021"/>
    </source>
</evidence>
<accession>A0ACB0M8T4</accession>
<dbReference type="Proteomes" id="UP001177021">
    <property type="component" value="Unassembled WGS sequence"/>
</dbReference>
<name>A0ACB0M8T4_TRIPR</name>
<comment type="caution">
    <text evidence="1">The sequence shown here is derived from an EMBL/GenBank/DDBJ whole genome shotgun (WGS) entry which is preliminary data.</text>
</comment>
<sequence length="937" mass="98189">MASQSSSNEGGPSTLNVSSDSSDSTVHLNVKTLDSRIYTFQVHKNMPVSQFKEKIANEIGVPVSQQRLIFRGKVLKDEHVLSEYHFENGHTLHLVERQPNQSQTPGTGSGETTSTTSNRGNDVGSGAPRNRVGQISHSVVLGTFNVGEQGEGISQDLTRVIGAVLNSFANGGQNTINVPNSTQNSSAPAGNETEGNQAGNQSLAGNQAPSGQAFPGQAFQSRPHVVQIPMAAGAIPVPSFNAPIPDSLSTLSEFINRMEHTLSQNGYGPNVSSTNLGDQQAELPSNTQGLPTLEALTTVLHRAEQLLSGQAVSALSHIAGRMEREGTSADLGIRGQIQSESAQIGIAMQHLGALLLELGRTMLTLRMGRSPAESVVNAGPAVYISPSGPNPIMAQPFPLQTSSLFGGPLSSTPATLGTVGVGSAPRNVNIHIHAAGASLAPIVSAIGSRPNNGEGTRTEHRSEPGSGVSGSTRVLPVRNVMSATLPSNPSGTGAAGSTPTGFSISTSQLPPDSAPLSSVLAEIHSRLRNSVGNMQGDSTVLSGQMQSANRDLSSGSEPRPAHVNEQRDTGETNGCGDAGASSVGPTSESGVEKPQTEAIKTCSNDERDVLVDKFVSSSSNQDLQSCSSGETTVKSEKVQEAPTVSERRDVTEPAKTAPLGLGVSGLERKKRTRLQPPVGKAADDGSSSSSINRSQEPRTDSQNILQTLASQGSAVNLINADRPSSQRPIPSGGSQIDVAGLMSQVLHSPALNGLLEGFSQQTGVDSPDGLRNMLQQFTQSPQMMNTVNQIAQHVGSQDMGNMLTGTGRGQGGGVDFSRMFQQMMPIVSQALGGGNPPSLFSAAEPETRAPYRNENSDNQSLQLDLQPVVERIDRPSPPRDVFRAVAENAVQLSGSGSASDDLLDELCCNESLASEYMEMLRYDVNQLLEGRSKRDKS</sequence>
<reference evidence="1" key="1">
    <citation type="submission" date="2023-10" db="EMBL/GenBank/DDBJ databases">
        <authorList>
            <person name="Rodriguez Cubillos JULIANA M."/>
            <person name="De Vega J."/>
        </authorList>
    </citation>
    <scope>NUCLEOTIDE SEQUENCE</scope>
</reference>
<keyword evidence="2" id="KW-1185">Reference proteome</keyword>
<dbReference type="EMBL" id="CASHSV030000716">
    <property type="protein sequence ID" value="CAJ2675827.1"/>
    <property type="molecule type" value="Genomic_DNA"/>
</dbReference>